<dbReference type="InterPro" id="IPR050584">
    <property type="entry name" value="Cholesterol_7-desaturase"/>
</dbReference>
<evidence type="ECO:0000256" key="1">
    <source>
        <dbReference type="ARBA" id="ARBA00022714"/>
    </source>
</evidence>
<dbReference type="Gene3D" id="2.102.10.10">
    <property type="entry name" value="Rieske [2Fe-2S] iron-sulphur domain"/>
    <property type="match status" value="1"/>
</dbReference>
<dbReference type="PANTHER" id="PTHR21266">
    <property type="entry name" value="IRON-SULFUR DOMAIN CONTAINING PROTEIN"/>
    <property type="match status" value="1"/>
</dbReference>
<evidence type="ECO:0000256" key="3">
    <source>
        <dbReference type="ARBA" id="ARBA00023002"/>
    </source>
</evidence>
<dbReference type="GO" id="GO:0051537">
    <property type="term" value="F:2 iron, 2 sulfur cluster binding"/>
    <property type="evidence" value="ECO:0007669"/>
    <property type="project" value="UniProtKB-KW"/>
</dbReference>
<evidence type="ECO:0000259" key="6">
    <source>
        <dbReference type="PROSITE" id="PS51296"/>
    </source>
</evidence>
<dbReference type="InterPro" id="IPR036922">
    <property type="entry name" value="Rieske_2Fe-2S_sf"/>
</dbReference>
<dbReference type="RefSeq" id="WP_123649314.1">
    <property type="nucleotide sequence ID" value="NZ_RCTY01000053.1"/>
</dbReference>
<dbReference type="PROSITE" id="PS51296">
    <property type="entry name" value="RIESKE"/>
    <property type="match status" value="1"/>
</dbReference>
<reference evidence="7 8" key="1">
    <citation type="submission" date="2018-10" db="EMBL/GenBank/DDBJ databases">
        <title>The genome of Lysobacter enzymogenes OH11.</title>
        <authorList>
            <person name="Liu F."/>
            <person name="Zhao Y."/>
            <person name="Qian G."/>
            <person name="Chen Y."/>
            <person name="Xu H."/>
        </authorList>
    </citation>
    <scope>NUCLEOTIDE SEQUENCE [LARGE SCALE GENOMIC DNA]</scope>
    <source>
        <strain evidence="7 8">OH11</strain>
    </source>
</reference>
<dbReference type="PANTHER" id="PTHR21266:SF60">
    <property type="entry name" value="3-KETOSTEROID-9-ALPHA-MONOOXYGENASE, OXYGENASE COMPONENT"/>
    <property type="match status" value="1"/>
</dbReference>
<dbReference type="Pfam" id="PF00355">
    <property type="entry name" value="Rieske"/>
    <property type="match status" value="1"/>
</dbReference>
<evidence type="ECO:0000256" key="5">
    <source>
        <dbReference type="ARBA" id="ARBA00023014"/>
    </source>
</evidence>
<feature type="domain" description="Rieske" evidence="6">
    <location>
        <begin position="32"/>
        <end position="135"/>
    </location>
</feature>
<dbReference type="SUPFAM" id="SSF55961">
    <property type="entry name" value="Bet v1-like"/>
    <property type="match status" value="1"/>
</dbReference>
<evidence type="ECO:0000313" key="8">
    <source>
        <dbReference type="Proteomes" id="UP000275910"/>
    </source>
</evidence>
<keyword evidence="1" id="KW-0001">2Fe-2S</keyword>
<dbReference type="Pfam" id="PF19112">
    <property type="entry name" value="VanA_C"/>
    <property type="match status" value="1"/>
</dbReference>
<dbReference type="SUPFAM" id="SSF50022">
    <property type="entry name" value="ISP domain"/>
    <property type="match status" value="1"/>
</dbReference>
<dbReference type="AlphaFoldDB" id="A0A3N2RC23"/>
<dbReference type="GO" id="GO:0051213">
    <property type="term" value="F:dioxygenase activity"/>
    <property type="evidence" value="ECO:0007669"/>
    <property type="project" value="UniProtKB-KW"/>
</dbReference>
<dbReference type="EMBL" id="RCTY01000053">
    <property type="protein sequence ID" value="ROU04967.1"/>
    <property type="molecule type" value="Genomic_DNA"/>
</dbReference>
<accession>A0A3N2RC23</accession>
<dbReference type="Gene3D" id="3.90.380.10">
    <property type="entry name" value="Naphthalene 1,2-dioxygenase Alpha Subunit, Chain A, domain 1"/>
    <property type="match status" value="1"/>
</dbReference>
<evidence type="ECO:0000313" key="7">
    <source>
        <dbReference type="EMBL" id="ROU04967.1"/>
    </source>
</evidence>
<dbReference type="InterPro" id="IPR017941">
    <property type="entry name" value="Rieske_2Fe-2S"/>
</dbReference>
<name>A0A3N2RC23_LYSEN</name>
<evidence type="ECO:0000256" key="2">
    <source>
        <dbReference type="ARBA" id="ARBA00022723"/>
    </source>
</evidence>
<gene>
    <name evidence="7" type="ORF">D9T17_21255</name>
</gene>
<keyword evidence="4" id="KW-0408">Iron</keyword>
<organism evidence="7 8">
    <name type="scientific">Lysobacter enzymogenes</name>
    <dbReference type="NCBI Taxonomy" id="69"/>
    <lineage>
        <taxon>Bacteria</taxon>
        <taxon>Pseudomonadati</taxon>
        <taxon>Pseudomonadota</taxon>
        <taxon>Gammaproteobacteria</taxon>
        <taxon>Lysobacterales</taxon>
        <taxon>Lysobacteraceae</taxon>
        <taxon>Lysobacter</taxon>
    </lineage>
</organism>
<sequence>MTPDDLDAPAEARAVRDAARAGGWHPAHAARWFPVLCGERLRNAPVAATLLDRPYALARDGAGRAFALEDRCPHRHAPLSQGRCGEGGLSCPYHGWRFDAQGRLCEIPGLPADAALPQVRVRTAAVREHDGLIWLRPDGRDEGELPAMVRRNPPGSCRFLWQTQWRAHIVDAIENFLDPLHTHWIHPGLVRRGGARRPAIARFVPSPAGVAVDYLGQAQQSGLLYRLFESPRESERALFDAPGSAQIEYRYANGGIVRISLHFAPVDAATTAVFASLHVENRWAPAWLVRALVWPLLKRVNDQDARMLALQSDNLRRFGAVRGASTQLDLVRPWVEAFWNRGAPPADAQAKDVALTL</sequence>
<dbReference type="CDD" id="cd03469">
    <property type="entry name" value="Rieske_RO_Alpha_N"/>
    <property type="match status" value="1"/>
</dbReference>
<keyword evidence="7" id="KW-0223">Dioxygenase</keyword>
<evidence type="ECO:0000256" key="4">
    <source>
        <dbReference type="ARBA" id="ARBA00023004"/>
    </source>
</evidence>
<proteinExistence type="predicted"/>
<keyword evidence="5" id="KW-0411">Iron-sulfur</keyword>
<dbReference type="GO" id="GO:0046872">
    <property type="term" value="F:metal ion binding"/>
    <property type="evidence" value="ECO:0007669"/>
    <property type="project" value="UniProtKB-KW"/>
</dbReference>
<keyword evidence="2" id="KW-0479">Metal-binding</keyword>
<protein>
    <submittedName>
        <fullName evidence="7">Aromatic ring-hydroxylating dioxygenase subunit alpha</fullName>
    </submittedName>
</protein>
<dbReference type="InterPro" id="IPR044043">
    <property type="entry name" value="VanA_C_cat"/>
</dbReference>
<keyword evidence="3" id="KW-0560">Oxidoreductase</keyword>
<comment type="caution">
    <text evidence="7">The sequence shown here is derived from an EMBL/GenBank/DDBJ whole genome shotgun (WGS) entry which is preliminary data.</text>
</comment>
<dbReference type="Proteomes" id="UP000275910">
    <property type="component" value="Unassembled WGS sequence"/>
</dbReference>